<proteinExistence type="predicted"/>
<name>A0A822Z006_NELNU</name>
<keyword evidence="2" id="KW-1185">Reference proteome</keyword>
<comment type="caution">
    <text evidence="1">The sequence shown here is derived from an EMBL/GenBank/DDBJ whole genome shotgun (WGS) entry which is preliminary data.</text>
</comment>
<gene>
    <name evidence="1" type="ORF">HUJ06_014007</name>
</gene>
<protein>
    <submittedName>
        <fullName evidence="1">Uncharacterized protein</fullName>
    </submittedName>
</protein>
<dbReference type="Proteomes" id="UP000607653">
    <property type="component" value="Unassembled WGS sequence"/>
</dbReference>
<dbReference type="AlphaFoldDB" id="A0A822Z006"/>
<accession>A0A822Z006</accession>
<evidence type="ECO:0000313" key="2">
    <source>
        <dbReference type="Proteomes" id="UP000607653"/>
    </source>
</evidence>
<sequence>MSEVFSFISSLCSGSNYLAELKREMAKKIVYVLLKRNAEEGNSE</sequence>
<dbReference type="EMBL" id="DUZY01000005">
    <property type="protein sequence ID" value="DAD39684.1"/>
    <property type="molecule type" value="Genomic_DNA"/>
</dbReference>
<reference evidence="1 2" key="1">
    <citation type="journal article" date="2020" name="Mol. Biol. Evol.">
        <title>Distinct Expression and Methylation Patterns for Genes with Different Fates following a Single Whole-Genome Duplication in Flowering Plants.</title>
        <authorList>
            <person name="Shi T."/>
            <person name="Rahmani R.S."/>
            <person name="Gugger P.F."/>
            <person name="Wang M."/>
            <person name="Li H."/>
            <person name="Zhang Y."/>
            <person name="Li Z."/>
            <person name="Wang Q."/>
            <person name="Van de Peer Y."/>
            <person name="Marchal K."/>
            <person name="Chen J."/>
        </authorList>
    </citation>
    <scope>NUCLEOTIDE SEQUENCE [LARGE SCALE GENOMIC DNA]</scope>
    <source>
        <tissue evidence="1">Leaf</tissue>
    </source>
</reference>
<organism evidence="1 2">
    <name type="scientific">Nelumbo nucifera</name>
    <name type="common">Sacred lotus</name>
    <dbReference type="NCBI Taxonomy" id="4432"/>
    <lineage>
        <taxon>Eukaryota</taxon>
        <taxon>Viridiplantae</taxon>
        <taxon>Streptophyta</taxon>
        <taxon>Embryophyta</taxon>
        <taxon>Tracheophyta</taxon>
        <taxon>Spermatophyta</taxon>
        <taxon>Magnoliopsida</taxon>
        <taxon>Proteales</taxon>
        <taxon>Nelumbonaceae</taxon>
        <taxon>Nelumbo</taxon>
    </lineage>
</organism>
<evidence type="ECO:0000313" key="1">
    <source>
        <dbReference type="EMBL" id="DAD39684.1"/>
    </source>
</evidence>